<evidence type="ECO:0000313" key="1">
    <source>
        <dbReference type="EMBL" id="OHS98148.1"/>
    </source>
</evidence>
<dbReference type="InterPro" id="IPR011989">
    <property type="entry name" value="ARM-like"/>
</dbReference>
<gene>
    <name evidence="1" type="ORF">TRFO_08988</name>
</gene>
<dbReference type="VEuPathDB" id="TrichDB:TRFO_08988"/>
<dbReference type="EMBL" id="MLAK01001071">
    <property type="protein sequence ID" value="OHS98148.1"/>
    <property type="molecule type" value="Genomic_DNA"/>
</dbReference>
<sequence>MEPTPELFSQLFTQLRSPFGVNILEVSQQLEYLYTIPQSITPLVCFLEGTLEPVLRQHALLGILSWLNNVKSNIPLDALLFIKQHILHVLQKEQVYLVRKTIVRLILTILEDFGNRNLNSRRFINSSDDCLHYDIDWSDLHAIILQQQIQLDSTFPLLTHLIYHLTREQVVNDIPFFHSILNLGFSSESFEVVASAVTFLLSLVGNLRSDFFFAGYNYNEIILQLLLKVAPLGDSQKFLKLAKSLVLGFENGVSLIPFYPLLTNFLPIIRCDQLDIEYRLQLHTFLASAFIFYRDIELPDSDVNFLFDTEIYLCFQIFQIEDADPTMNWLFDIDLMLHELYYRILSRALSLTEIKVKELFSTDSDTSHAIALLLLDNSIDCATEQFQKTISDQFFLILNSLMKTGTETQKMAVRLLDNHANFFSNEIDKNLLETIDVVHKYMMQVDTNDGSRLLLSVIEQATTTDLVFEPLSKLCHEMIQSPDTQIQYYAIQIICHLIEQSSEIGPDDFNKILMKSLEMVSFESPMSSIFNVLSELCNIDSEQFTKIIPQLMPVIMQTLQNDDPYPVSDVVAFLNTVFEEIPIMITFADQIFPCLLNIAQKMWQFETFSGSAVALEVMARIVLKNPTQQAAEETIKMMFAFTENGLCIAAFKVMEIMSMLLPPHVTQSMIETCLKFIDISDNTQIVINAIDALNSLPNLFGNEEKFIKLMLKTVNITINPQTKALHFDESINLAIAETLPEVVVRSNILLEETICFLIEKMKNGGNLTTFSLNALSGFFDSSPDMIPNEIQSMILNFIISLIPEGDSKIVEAASNLISISCTLPIFSQRALEIVNIMAERISKEQPSSLTDNLVAAITVISGQVLGDNFPFETVLPIILRVLPAVHAPQLADDIYPFIANISRIANQQTMLEILRIFINVLARPYQSVMAMQMTQKSIMAITTTLKQCIPNEEAKNQILAMFLGNDQTKIEFFYNSFQRICE</sequence>
<dbReference type="SUPFAM" id="SSF48371">
    <property type="entry name" value="ARM repeat"/>
    <property type="match status" value="1"/>
</dbReference>
<dbReference type="Proteomes" id="UP000179807">
    <property type="component" value="Unassembled WGS sequence"/>
</dbReference>
<dbReference type="GeneID" id="94829322"/>
<organism evidence="1 2">
    <name type="scientific">Tritrichomonas foetus</name>
    <dbReference type="NCBI Taxonomy" id="1144522"/>
    <lineage>
        <taxon>Eukaryota</taxon>
        <taxon>Metamonada</taxon>
        <taxon>Parabasalia</taxon>
        <taxon>Tritrichomonadida</taxon>
        <taxon>Tritrichomonadidae</taxon>
        <taxon>Tritrichomonas</taxon>
    </lineage>
</organism>
<name>A0A1J4JLJ9_9EUKA</name>
<dbReference type="RefSeq" id="XP_068351285.1">
    <property type="nucleotide sequence ID" value="XM_068494618.1"/>
</dbReference>
<comment type="caution">
    <text evidence="1">The sequence shown here is derived from an EMBL/GenBank/DDBJ whole genome shotgun (WGS) entry which is preliminary data.</text>
</comment>
<accession>A0A1J4JLJ9</accession>
<dbReference type="AlphaFoldDB" id="A0A1J4JLJ9"/>
<dbReference type="Gene3D" id="1.25.10.10">
    <property type="entry name" value="Leucine-rich Repeat Variant"/>
    <property type="match status" value="1"/>
</dbReference>
<reference evidence="1" key="1">
    <citation type="submission" date="2016-10" db="EMBL/GenBank/DDBJ databases">
        <authorList>
            <person name="Benchimol M."/>
            <person name="Almeida L.G."/>
            <person name="Vasconcelos A.T."/>
            <person name="Perreira-Neves A."/>
            <person name="Rosa I.A."/>
            <person name="Tasca T."/>
            <person name="Bogo M.R."/>
            <person name="de Souza W."/>
        </authorList>
    </citation>
    <scope>NUCLEOTIDE SEQUENCE [LARGE SCALE GENOMIC DNA]</scope>
    <source>
        <strain evidence="1">K</strain>
    </source>
</reference>
<protein>
    <recommendedName>
        <fullName evidence="3">Importin N-terminal domain-containing protein</fullName>
    </recommendedName>
</protein>
<keyword evidence="2" id="KW-1185">Reference proteome</keyword>
<evidence type="ECO:0000313" key="2">
    <source>
        <dbReference type="Proteomes" id="UP000179807"/>
    </source>
</evidence>
<evidence type="ECO:0008006" key="3">
    <source>
        <dbReference type="Google" id="ProtNLM"/>
    </source>
</evidence>
<dbReference type="InterPro" id="IPR016024">
    <property type="entry name" value="ARM-type_fold"/>
</dbReference>
<proteinExistence type="predicted"/>